<dbReference type="HOGENOM" id="CLU_1501536_0_0_9"/>
<keyword evidence="1" id="KW-0472">Membrane</keyword>
<dbReference type="Proteomes" id="UP000005950">
    <property type="component" value="Unassembled WGS sequence"/>
</dbReference>
<name>B9Y7P9_9FIRM</name>
<protein>
    <submittedName>
        <fullName evidence="2">Uncharacterized protein</fullName>
    </submittedName>
</protein>
<sequence>MYKSVSIINNGLIFQEDFMTKRKKIIVVFLFALFLIITQSVVDNAYFIHSSDLTLEQIDQQYHTHFQDYDFSLNTVKSFSLFNNQESLLLRSNDFNSKIEIEIANPSDSGFNLTHYNSRSSNPDSFYEIMNSPSVYHIKQNKNSYKIYCSTPSANLWISFTKTELEFNELIEILNEMIA</sequence>
<accession>B9Y7P9</accession>
<comment type="caution">
    <text evidence="2">The sequence shown here is derived from an EMBL/GenBank/DDBJ whole genome shotgun (WGS) entry which is preliminary data.</text>
</comment>
<keyword evidence="1" id="KW-1133">Transmembrane helix</keyword>
<reference evidence="2 3" key="1">
    <citation type="submission" date="2008-12" db="EMBL/GenBank/DDBJ databases">
        <authorList>
            <person name="Fulton L."/>
            <person name="Clifton S."/>
            <person name="Fulton B."/>
            <person name="Xu J."/>
            <person name="Minx P."/>
            <person name="Pepin K.H."/>
            <person name="Johnson M."/>
            <person name="Bhonagiri V."/>
            <person name="Nash W.E."/>
            <person name="Mardis E.R."/>
            <person name="Wilson R.K."/>
        </authorList>
    </citation>
    <scope>NUCLEOTIDE SEQUENCE [LARGE SCALE GENOMIC DNA]</scope>
    <source>
        <strain evidence="2 3">DSM 12042</strain>
    </source>
</reference>
<feature type="transmembrane region" description="Helical" evidence="1">
    <location>
        <begin position="25"/>
        <end position="42"/>
    </location>
</feature>
<organism evidence="2 3">
    <name type="scientific">Holdemania filiformis DSM 12042</name>
    <dbReference type="NCBI Taxonomy" id="545696"/>
    <lineage>
        <taxon>Bacteria</taxon>
        <taxon>Bacillati</taxon>
        <taxon>Bacillota</taxon>
        <taxon>Erysipelotrichia</taxon>
        <taxon>Erysipelotrichales</taxon>
        <taxon>Erysipelotrichaceae</taxon>
        <taxon>Holdemania</taxon>
    </lineage>
</organism>
<evidence type="ECO:0000256" key="1">
    <source>
        <dbReference type="SAM" id="Phobius"/>
    </source>
</evidence>
<evidence type="ECO:0000313" key="2">
    <source>
        <dbReference type="EMBL" id="EEF68026.1"/>
    </source>
</evidence>
<keyword evidence="1" id="KW-0812">Transmembrane</keyword>
<dbReference type="EMBL" id="ACCF01000101">
    <property type="protein sequence ID" value="EEF68026.1"/>
    <property type="molecule type" value="Genomic_DNA"/>
</dbReference>
<reference evidence="2 3" key="2">
    <citation type="submission" date="2009-02" db="EMBL/GenBank/DDBJ databases">
        <title>Draft genome sequence of Holdemania filiformis DSM 12042.</title>
        <authorList>
            <person name="Sudarsanam P."/>
            <person name="Ley R."/>
            <person name="Guruge J."/>
            <person name="Turnbaugh P.J."/>
            <person name="Mahowald M."/>
            <person name="Liep D."/>
            <person name="Gordon J."/>
        </authorList>
    </citation>
    <scope>NUCLEOTIDE SEQUENCE [LARGE SCALE GENOMIC DNA]</scope>
    <source>
        <strain evidence="2 3">DSM 12042</strain>
    </source>
</reference>
<evidence type="ECO:0000313" key="3">
    <source>
        <dbReference type="Proteomes" id="UP000005950"/>
    </source>
</evidence>
<dbReference type="AlphaFoldDB" id="B9Y7P9"/>
<proteinExistence type="predicted"/>
<gene>
    <name evidence="2" type="ORF">HOLDEFILI_01844</name>
</gene>